<gene>
    <name evidence="4" type="ordered locus">Kfla_4139</name>
</gene>
<dbReference type="InterPro" id="IPR006162">
    <property type="entry name" value="Ppantetheine_attach_site"/>
</dbReference>
<dbReference type="HOGENOM" id="CLU_108696_10_2_11"/>
<organism evidence="4 5">
    <name type="scientific">Kribbella flavida (strain DSM 17836 / JCM 10339 / NBRC 14399)</name>
    <dbReference type="NCBI Taxonomy" id="479435"/>
    <lineage>
        <taxon>Bacteria</taxon>
        <taxon>Bacillati</taxon>
        <taxon>Actinomycetota</taxon>
        <taxon>Actinomycetes</taxon>
        <taxon>Propionibacteriales</taxon>
        <taxon>Kribbellaceae</taxon>
        <taxon>Kribbella</taxon>
    </lineage>
</organism>
<dbReference type="PROSITE" id="PS50075">
    <property type="entry name" value="CARRIER"/>
    <property type="match status" value="1"/>
</dbReference>
<evidence type="ECO:0000256" key="1">
    <source>
        <dbReference type="ARBA" id="ARBA00022450"/>
    </source>
</evidence>
<evidence type="ECO:0000259" key="3">
    <source>
        <dbReference type="PROSITE" id="PS50075"/>
    </source>
</evidence>
<dbReference type="InterPro" id="IPR020806">
    <property type="entry name" value="PKS_PP-bd"/>
</dbReference>
<keyword evidence="2" id="KW-0597">Phosphoprotein</keyword>
<dbReference type="STRING" id="479435.Kfla_4139"/>
<feature type="domain" description="Carrier" evidence="3">
    <location>
        <begin position="2"/>
        <end position="84"/>
    </location>
</feature>
<evidence type="ECO:0000256" key="2">
    <source>
        <dbReference type="ARBA" id="ARBA00022553"/>
    </source>
</evidence>
<dbReference type="SUPFAM" id="SSF47336">
    <property type="entry name" value="ACP-like"/>
    <property type="match status" value="1"/>
</dbReference>
<dbReference type="PROSITE" id="PS00012">
    <property type="entry name" value="PHOSPHOPANTETHEINE"/>
    <property type="match status" value="1"/>
</dbReference>
<dbReference type="InterPro" id="IPR036736">
    <property type="entry name" value="ACP-like_sf"/>
</dbReference>
<dbReference type="Proteomes" id="UP000007967">
    <property type="component" value="Chromosome"/>
</dbReference>
<sequence length="88" mass="9725">MEHLQQTWPDAFEETVRSLLPAYPAQQPLPPDASFRSVGLDSLGIMTLVMRLQQRFAVRFPPAVVAIANFETPAAAWRTVSAALDDNS</sequence>
<dbReference type="SMART" id="SM00823">
    <property type="entry name" value="PKS_PP"/>
    <property type="match status" value="1"/>
</dbReference>
<dbReference type="Gene3D" id="1.10.1200.10">
    <property type="entry name" value="ACP-like"/>
    <property type="match status" value="1"/>
</dbReference>
<accession>D2PSP8</accession>
<evidence type="ECO:0000313" key="5">
    <source>
        <dbReference type="Proteomes" id="UP000007967"/>
    </source>
</evidence>
<protein>
    <submittedName>
        <fullName evidence="4">Phosphopantetheine-binding protein</fullName>
    </submittedName>
</protein>
<reference evidence="5" key="1">
    <citation type="submission" date="2009-09" db="EMBL/GenBank/DDBJ databases">
        <title>The complete genome of Kribbella flavida DSM 17836.</title>
        <authorList>
            <consortium name="US DOE Joint Genome Institute (JGI-PGF)"/>
            <person name="Lucas S."/>
            <person name="Copeland A."/>
            <person name="Lapidus A."/>
            <person name="Glavina del Rio T."/>
            <person name="Dalin E."/>
            <person name="Tice H."/>
            <person name="Bruce D."/>
            <person name="Goodwin L."/>
            <person name="Pitluck S."/>
            <person name="Kyrpides N."/>
            <person name="Mavromatis K."/>
            <person name="Ivanova N."/>
            <person name="Saunders E."/>
            <person name="Brettin T."/>
            <person name="Detter J.C."/>
            <person name="Han C."/>
            <person name="Larimer F."/>
            <person name="Land M."/>
            <person name="Hauser L."/>
            <person name="Markowitz V."/>
            <person name="Cheng J.-F."/>
            <person name="Hugenholtz P."/>
            <person name="Woyke T."/>
            <person name="Wu D."/>
            <person name="Pukall R."/>
            <person name="Klenk H.-P."/>
            <person name="Eisen J.A."/>
        </authorList>
    </citation>
    <scope>NUCLEOTIDE SEQUENCE [LARGE SCALE GENOMIC DNA]</scope>
    <source>
        <strain evidence="5">DSM 17836 / JCM 10339 / NBRC 14399</strain>
    </source>
</reference>
<dbReference type="GO" id="GO:0031177">
    <property type="term" value="F:phosphopantetheine binding"/>
    <property type="evidence" value="ECO:0007669"/>
    <property type="project" value="InterPro"/>
</dbReference>
<evidence type="ECO:0000313" key="4">
    <source>
        <dbReference type="EMBL" id="ADB33186.1"/>
    </source>
</evidence>
<name>D2PSP8_KRIFD</name>
<keyword evidence="5" id="KW-1185">Reference proteome</keyword>
<dbReference type="Pfam" id="PF00550">
    <property type="entry name" value="PP-binding"/>
    <property type="match status" value="1"/>
</dbReference>
<dbReference type="KEGG" id="kfl:Kfla_4139"/>
<dbReference type="AlphaFoldDB" id="D2PSP8"/>
<dbReference type="eggNOG" id="COG0236">
    <property type="taxonomic scope" value="Bacteria"/>
</dbReference>
<dbReference type="InterPro" id="IPR009081">
    <property type="entry name" value="PP-bd_ACP"/>
</dbReference>
<proteinExistence type="predicted"/>
<dbReference type="EMBL" id="CP001736">
    <property type="protein sequence ID" value="ADB33186.1"/>
    <property type="molecule type" value="Genomic_DNA"/>
</dbReference>
<keyword evidence="1" id="KW-0596">Phosphopantetheine</keyword>
<reference evidence="4 5" key="2">
    <citation type="journal article" date="2010" name="Stand. Genomic Sci.">
        <title>Complete genome sequence of Kribbella flavida type strain (IFO 14399).</title>
        <authorList>
            <person name="Pukall R."/>
            <person name="Lapidus A."/>
            <person name="Glavina Del Rio T."/>
            <person name="Copeland A."/>
            <person name="Tice H."/>
            <person name="Cheng J.-F."/>
            <person name="Lucas S."/>
            <person name="Chen F."/>
            <person name="Nolan M."/>
            <person name="LaButti K."/>
            <person name="Pati A."/>
            <person name="Ivanova N."/>
            <person name="Mavrommatis K."/>
            <person name="Mikhailova N."/>
            <person name="Pitluck S."/>
            <person name="Bruce D."/>
            <person name="Goodwin L."/>
            <person name="Land M."/>
            <person name="Hauser L."/>
            <person name="Chang Y.-J."/>
            <person name="Jeffries C.D."/>
            <person name="Chen A."/>
            <person name="Palaniappan K."/>
            <person name="Chain P."/>
            <person name="Rohde M."/>
            <person name="Goeker M."/>
            <person name="Bristow J."/>
            <person name="Eisen J.A."/>
            <person name="Markowitz V."/>
            <person name="Hugenholtz P."/>
            <person name="Kyrpides N.C."/>
            <person name="Klenk H.-P."/>
            <person name="Brettin T."/>
        </authorList>
    </citation>
    <scope>NUCLEOTIDE SEQUENCE [LARGE SCALE GENOMIC DNA]</scope>
    <source>
        <strain evidence="5">DSM 17836 / JCM 10339 / NBRC 14399</strain>
    </source>
</reference>